<feature type="chain" id="PRO_5026942427" evidence="1">
    <location>
        <begin position="22"/>
        <end position="150"/>
    </location>
</feature>
<dbReference type="EMBL" id="CP053015">
    <property type="protein sequence ID" value="QJQ31177.1"/>
    <property type="molecule type" value="Genomic_DNA"/>
</dbReference>
<organism evidence="2 3">
    <name type="scientific">Sphingomonas lacunae</name>
    <dbReference type="NCBI Taxonomy" id="2698828"/>
    <lineage>
        <taxon>Bacteria</taxon>
        <taxon>Pseudomonadati</taxon>
        <taxon>Pseudomonadota</taxon>
        <taxon>Alphaproteobacteria</taxon>
        <taxon>Sphingomonadales</taxon>
        <taxon>Sphingomonadaceae</taxon>
        <taxon>Sphingomonas</taxon>
    </lineage>
</organism>
<dbReference type="AlphaFoldDB" id="A0A6M4AQ87"/>
<dbReference type="Proteomes" id="UP000503018">
    <property type="component" value="Chromosome"/>
</dbReference>
<accession>A0A6M4AQ87</accession>
<gene>
    <name evidence="2" type="ORF">GV829_00875</name>
</gene>
<protein>
    <submittedName>
        <fullName evidence="2">Uncharacterized protein</fullName>
    </submittedName>
</protein>
<evidence type="ECO:0000256" key="1">
    <source>
        <dbReference type="SAM" id="SignalP"/>
    </source>
</evidence>
<sequence>MVRMLAFAALASVAAVSPSSAQDRTLPSSEALERMATEWDNPERIHAVGDAMEALTRALMAMPIGPLAEAAARIDPDSDLADVPADATLGDLTGHDDDMPSRLGEDARHAGRAMASMTNEMARMLPMFEAMARDMAAQWQDRMERAREER</sequence>
<dbReference type="KEGG" id="slan:GV829_00875"/>
<name>A0A6M4AQ87_9SPHN</name>
<reference evidence="2 3" key="1">
    <citation type="submission" date="2020-01" db="EMBL/GenBank/DDBJ databases">
        <title>Sphingomonas sp. strain CSW-10.</title>
        <authorList>
            <person name="Chen W.-M."/>
        </authorList>
    </citation>
    <scope>NUCLEOTIDE SEQUENCE [LARGE SCALE GENOMIC DNA]</scope>
    <source>
        <strain evidence="2 3">CSW-10</strain>
    </source>
</reference>
<evidence type="ECO:0000313" key="2">
    <source>
        <dbReference type="EMBL" id="QJQ31177.1"/>
    </source>
</evidence>
<feature type="signal peptide" evidence="1">
    <location>
        <begin position="1"/>
        <end position="21"/>
    </location>
</feature>
<evidence type="ECO:0000313" key="3">
    <source>
        <dbReference type="Proteomes" id="UP000503018"/>
    </source>
</evidence>
<dbReference type="RefSeq" id="WP_169943392.1">
    <property type="nucleotide sequence ID" value="NZ_CP053015.1"/>
</dbReference>
<keyword evidence="1" id="KW-0732">Signal</keyword>
<proteinExistence type="predicted"/>
<keyword evidence="3" id="KW-1185">Reference proteome</keyword>